<name>A0A089Z8Z5_STRGA</name>
<dbReference type="HOGENOM" id="CLU_2384873_0_0_11"/>
<dbReference type="EMBL" id="CP009438">
    <property type="protein sequence ID" value="AIS02261.1"/>
    <property type="molecule type" value="Genomic_DNA"/>
</dbReference>
<protein>
    <submittedName>
        <fullName evidence="1">Uncharacterized protein</fullName>
    </submittedName>
</protein>
<dbReference type="STRING" id="1907.SGLAU_31635"/>
<dbReference type="eggNOG" id="ENOG5031VUP">
    <property type="taxonomic scope" value="Bacteria"/>
</dbReference>
<reference evidence="2" key="1">
    <citation type="journal article" date="2015" name="J. Biotechnol.">
        <title>Complete genome sequence of the actinobacterium Streptomyces glaucescens GLA.O (DSM 40922) consisting of a linear chromosome and one linear plasmid.</title>
        <authorList>
            <person name="Ortseifen V."/>
            <person name="Winkler A."/>
            <person name="Albersmeier A."/>
            <person name="Wendler S."/>
            <person name="Puhler A."/>
            <person name="Kalinowski J."/>
            <person name="Ruckert C."/>
        </authorList>
    </citation>
    <scope>NUCLEOTIDE SEQUENCE [LARGE SCALE GENOMIC DNA]</scope>
    <source>
        <strain evidence="2">DSM 40922 / GLA O</strain>
    </source>
</reference>
<dbReference type="Proteomes" id="UP000029482">
    <property type="component" value="Chromosome"/>
</dbReference>
<gene>
    <name evidence="1" type="ORF">SGLAU_31635</name>
</gene>
<dbReference type="AlphaFoldDB" id="A0A089Z8Z5"/>
<evidence type="ECO:0000313" key="1">
    <source>
        <dbReference type="EMBL" id="AIS02261.1"/>
    </source>
</evidence>
<sequence>MNAPDAPDALVRAAARSIAGRLAGEKGPAGALRSVVHMVDNDEAELAVDDLARVIASYRIRISRTEYEQIAAAAAQLGALDSLGEAGVERFIVD</sequence>
<evidence type="ECO:0000313" key="2">
    <source>
        <dbReference type="Proteomes" id="UP000029482"/>
    </source>
</evidence>
<organism evidence="1 2">
    <name type="scientific">Streptomyces glaucescens</name>
    <dbReference type="NCBI Taxonomy" id="1907"/>
    <lineage>
        <taxon>Bacteria</taxon>
        <taxon>Bacillati</taxon>
        <taxon>Actinomycetota</taxon>
        <taxon>Actinomycetes</taxon>
        <taxon>Kitasatosporales</taxon>
        <taxon>Streptomycetaceae</taxon>
        <taxon>Streptomyces</taxon>
    </lineage>
</organism>
<dbReference type="KEGG" id="sgu:SGLAU_31635"/>
<keyword evidence="2" id="KW-1185">Reference proteome</keyword>
<accession>A0A089Z8Z5</accession>
<proteinExistence type="predicted"/>